<gene>
    <name evidence="2" type="ORF">E1163_05355</name>
</gene>
<name>A0ABW9RK78_9BACT</name>
<dbReference type="RefSeq" id="WP_155170279.1">
    <property type="nucleotide sequence ID" value="NZ_BAAAFL010000003.1"/>
</dbReference>
<feature type="region of interest" description="Disordered" evidence="1">
    <location>
        <begin position="106"/>
        <end position="137"/>
    </location>
</feature>
<feature type="region of interest" description="Disordered" evidence="1">
    <location>
        <begin position="244"/>
        <end position="269"/>
    </location>
</feature>
<feature type="compositionally biased region" description="Polar residues" evidence="1">
    <location>
        <begin position="249"/>
        <end position="260"/>
    </location>
</feature>
<sequence>MNYILQINSFWKDYGADEQLSPTSIAVYFALLHLNNVSGWKPKINVYPREITDLIMIGTPKTLYHHLDLLQTLGLIRYRSGKNQFRNATVEIPCLYIARKVEGQKLPEQSNSNEKAPSEQIPTQTTQVTDNQTDYNTPKQVNDKIIKPKKNKLSVLDDLEVSLLTIYQEFIKKRTGLPAKLNSQDNLSLKQLVKYLYELGNAEEIWEKILSNWHKLNSYYQSKISLEQIDKNFTSIIDQIENHHESNKSDNSAPKISQQHALKRKDFKF</sequence>
<evidence type="ECO:0000313" key="3">
    <source>
        <dbReference type="Proteomes" id="UP000798808"/>
    </source>
</evidence>
<dbReference type="Proteomes" id="UP000798808">
    <property type="component" value="Unassembled WGS sequence"/>
</dbReference>
<proteinExistence type="predicted"/>
<evidence type="ECO:0008006" key="4">
    <source>
        <dbReference type="Google" id="ProtNLM"/>
    </source>
</evidence>
<protein>
    <recommendedName>
        <fullName evidence="4">Helix-turn-helix domain-containing protein</fullName>
    </recommendedName>
</protein>
<evidence type="ECO:0000256" key="1">
    <source>
        <dbReference type="SAM" id="MobiDB-lite"/>
    </source>
</evidence>
<keyword evidence="3" id="KW-1185">Reference proteome</keyword>
<reference evidence="2 3" key="1">
    <citation type="submission" date="2019-02" db="EMBL/GenBank/DDBJ databases">
        <authorList>
            <person name="Goldberg S.R."/>
            <person name="Haltli B.A."/>
            <person name="Correa H."/>
            <person name="Russell K.G."/>
        </authorList>
    </citation>
    <scope>NUCLEOTIDE SEQUENCE [LARGE SCALE GENOMIC DNA]</scope>
    <source>
        <strain evidence="2 3">JCM 16186</strain>
    </source>
</reference>
<accession>A0ABW9RK78</accession>
<dbReference type="EMBL" id="SMLW01000402">
    <property type="protein sequence ID" value="MTI24366.1"/>
    <property type="molecule type" value="Genomic_DNA"/>
</dbReference>
<organism evidence="2 3">
    <name type="scientific">Fulvivirga kasyanovii</name>
    <dbReference type="NCBI Taxonomy" id="396812"/>
    <lineage>
        <taxon>Bacteria</taxon>
        <taxon>Pseudomonadati</taxon>
        <taxon>Bacteroidota</taxon>
        <taxon>Cytophagia</taxon>
        <taxon>Cytophagales</taxon>
        <taxon>Fulvivirgaceae</taxon>
        <taxon>Fulvivirga</taxon>
    </lineage>
</organism>
<evidence type="ECO:0000313" key="2">
    <source>
        <dbReference type="EMBL" id="MTI24366.1"/>
    </source>
</evidence>
<feature type="compositionally biased region" description="Low complexity" evidence="1">
    <location>
        <begin position="123"/>
        <end position="137"/>
    </location>
</feature>
<comment type="caution">
    <text evidence="2">The sequence shown here is derived from an EMBL/GenBank/DDBJ whole genome shotgun (WGS) entry which is preliminary data.</text>
</comment>